<dbReference type="GO" id="GO:0005829">
    <property type="term" value="C:cytosol"/>
    <property type="evidence" value="ECO:0007669"/>
    <property type="project" value="TreeGrafter"/>
</dbReference>
<dbReference type="PANTHER" id="PTHR21021:SF16">
    <property type="entry name" value="TIP41-LIKE PROTEIN"/>
    <property type="match status" value="1"/>
</dbReference>
<gene>
    <name evidence="3" type="ORF">SNE40_019494</name>
</gene>
<comment type="caution">
    <text evidence="3">The sequence shown here is derived from an EMBL/GenBank/DDBJ whole genome shotgun (WGS) entry which is preliminary data.</text>
</comment>
<organism evidence="3 4">
    <name type="scientific">Patella caerulea</name>
    <name type="common">Rayed Mediterranean limpet</name>
    <dbReference type="NCBI Taxonomy" id="87958"/>
    <lineage>
        <taxon>Eukaryota</taxon>
        <taxon>Metazoa</taxon>
        <taxon>Spiralia</taxon>
        <taxon>Lophotrochozoa</taxon>
        <taxon>Mollusca</taxon>
        <taxon>Gastropoda</taxon>
        <taxon>Patellogastropoda</taxon>
        <taxon>Patelloidea</taxon>
        <taxon>Patellidae</taxon>
        <taxon>Patella</taxon>
    </lineage>
</organism>
<dbReference type="InterPro" id="IPR051330">
    <property type="entry name" value="Phosphatase_reg/MetRdx"/>
</dbReference>
<proteinExistence type="inferred from homology"/>
<sequence length="267" mass="31280">MANRNNIPLKSPVTQKYEFGPWQLTSTKSHILKSEGPERERFDKTLELPQVPEMVFAENILRLEHADGFGVEFNALDALKRVDAHNDPLQVAVAKAWQEARSDCEHIKNVVKPFDWTFSTDYKGTVFGNIKMESTTERIDLEKLKRRDQIMFYDDFLLFEDELSDNGSSMLNCKIRVMPSSFFILLRFYMRVDDVIVRVNDTRIYYEIENNYILREYSSRDKQMKEIKAPINVITDMNQVGPHLTLREEQIEKLIFPTKDLVDNNVS</sequence>
<comment type="similarity">
    <text evidence="1">Belongs to the TIP41 family.</text>
</comment>
<dbReference type="InterPro" id="IPR007303">
    <property type="entry name" value="TIP41-like"/>
</dbReference>
<keyword evidence="4" id="KW-1185">Reference proteome</keyword>
<name>A0AAN8P9P6_PATCE</name>
<evidence type="ECO:0000256" key="2">
    <source>
        <dbReference type="ARBA" id="ARBA00018951"/>
    </source>
</evidence>
<accession>A0AAN8P9P6</accession>
<dbReference type="GO" id="GO:0031929">
    <property type="term" value="P:TOR signaling"/>
    <property type="evidence" value="ECO:0007669"/>
    <property type="project" value="TreeGrafter"/>
</dbReference>
<dbReference type="EMBL" id="JAZGQO010000014">
    <property type="protein sequence ID" value="KAK6171269.1"/>
    <property type="molecule type" value="Genomic_DNA"/>
</dbReference>
<dbReference type="PANTHER" id="PTHR21021">
    <property type="entry name" value="GAF/PUTATIVE CYTOSKELETAL PROTEIN"/>
    <property type="match status" value="1"/>
</dbReference>
<dbReference type="Proteomes" id="UP001347796">
    <property type="component" value="Unassembled WGS sequence"/>
</dbReference>
<dbReference type="AlphaFoldDB" id="A0AAN8P9P6"/>
<evidence type="ECO:0000256" key="1">
    <source>
        <dbReference type="ARBA" id="ARBA00006658"/>
    </source>
</evidence>
<protein>
    <recommendedName>
        <fullName evidence="2">TIP41-like protein</fullName>
    </recommendedName>
</protein>
<reference evidence="3 4" key="1">
    <citation type="submission" date="2024-01" db="EMBL/GenBank/DDBJ databases">
        <title>The genome of the rayed Mediterranean limpet Patella caerulea (Linnaeus, 1758).</title>
        <authorList>
            <person name="Anh-Thu Weber A."/>
            <person name="Halstead-Nussloch G."/>
        </authorList>
    </citation>
    <scope>NUCLEOTIDE SEQUENCE [LARGE SCALE GENOMIC DNA]</scope>
    <source>
        <strain evidence="3">AATW-2023a</strain>
        <tissue evidence="3">Whole specimen</tissue>
    </source>
</reference>
<evidence type="ECO:0000313" key="3">
    <source>
        <dbReference type="EMBL" id="KAK6171269.1"/>
    </source>
</evidence>
<evidence type="ECO:0000313" key="4">
    <source>
        <dbReference type="Proteomes" id="UP001347796"/>
    </source>
</evidence>
<dbReference type="Pfam" id="PF04176">
    <property type="entry name" value="TIP41"/>
    <property type="match status" value="1"/>
</dbReference>